<dbReference type="EMBL" id="WOCE01000016">
    <property type="protein sequence ID" value="KAE9596858.1"/>
    <property type="molecule type" value="Genomic_DNA"/>
</dbReference>
<dbReference type="Proteomes" id="UP000447434">
    <property type="component" value="Chromosome 16"/>
</dbReference>
<comment type="caution">
    <text evidence="1">The sequence shown here is derived from an EMBL/GenBank/DDBJ whole genome shotgun (WGS) entry which is preliminary data.</text>
</comment>
<organism evidence="1 2">
    <name type="scientific">Lupinus albus</name>
    <name type="common">White lupine</name>
    <name type="synonym">Lupinus termis</name>
    <dbReference type="NCBI Taxonomy" id="3870"/>
    <lineage>
        <taxon>Eukaryota</taxon>
        <taxon>Viridiplantae</taxon>
        <taxon>Streptophyta</taxon>
        <taxon>Embryophyta</taxon>
        <taxon>Tracheophyta</taxon>
        <taxon>Spermatophyta</taxon>
        <taxon>Magnoliopsida</taxon>
        <taxon>eudicotyledons</taxon>
        <taxon>Gunneridae</taxon>
        <taxon>Pentapetalae</taxon>
        <taxon>rosids</taxon>
        <taxon>fabids</taxon>
        <taxon>Fabales</taxon>
        <taxon>Fabaceae</taxon>
        <taxon>Papilionoideae</taxon>
        <taxon>50 kb inversion clade</taxon>
        <taxon>genistoids sensu lato</taxon>
        <taxon>core genistoids</taxon>
        <taxon>Genisteae</taxon>
        <taxon>Lupinus</taxon>
    </lineage>
</organism>
<evidence type="ECO:0000313" key="1">
    <source>
        <dbReference type="EMBL" id="KAE9596858.1"/>
    </source>
</evidence>
<gene>
    <name evidence="1" type="ORF">Lalb_Chr16g0380501</name>
</gene>
<accession>A0A6A4PB40</accession>
<reference evidence="2" key="1">
    <citation type="journal article" date="2020" name="Nat. Commun.">
        <title>Genome sequence of the cluster root forming white lupin.</title>
        <authorList>
            <person name="Hufnagel B."/>
            <person name="Marques A."/>
            <person name="Soriano A."/>
            <person name="Marques L."/>
            <person name="Divol F."/>
            <person name="Doumas P."/>
            <person name="Sallet E."/>
            <person name="Mancinotti D."/>
            <person name="Carrere S."/>
            <person name="Marande W."/>
            <person name="Arribat S."/>
            <person name="Keller J."/>
            <person name="Huneau C."/>
            <person name="Blein T."/>
            <person name="Aime D."/>
            <person name="Laguerre M."/>
            <person name="Taylor J."/>
            <person name="Schubert V."/>
            <person name="Nelson M."/>
            <person name="Geu-Flores F."/>
            <person name="Crespi M."/>
            <person name="Gallardo-Guerrero K."/>
            <person name="Delaux P.-M."/>
            <person name="Salse J."/>
            <person name="Berges H."/>
            <person name="Guyot R."/>
            <person name="Gouzy J."/>
            <person name="Peret B."/>
        </authorList>
    </citation>
    <scope>NUCLEOTIDE SEQUENCE [LARGE SCALE GENOMIC DNA]</scope>
    <source>
        <strain evidence="2">cv. Amiga</strain>
    </source>
</reference>
<name>A0A6A4PB40_LUPAL</name>
<proteinExistence type="predicted"/>
<sequence>MSINDFTFFYASLTRFMLNFNQFKQLLLKFLSFSDIGCQILWLIRKYRIRWFSRK</sequence>
<evidence type="ECO:0000313" key="2">
    <source>
        <dbReference type="Proteomes" id="UP000447434"/>
    </source>
</evidence>
<keyword evidence="2" id="KW-1185">Reference proteome</keyword>
<protein>
    <submittedName>
        <fullName evidence="1">Uncharacterized protein</fullName>
    </submittedName>
</protein>
<dbReference type="AlphaFoldDB" id="A0A6A4PB40"/>